<feature type="transmembrane region" description="Helical" evidence="2">
    <location>
        <begin position="317"/>
        <end position="342"/>
    </location>
</feature>
<dbReference type="EMBL" id="BAABRR010000012">
    <property type="protein sequence ID" value="GAA5519701.1"/>
    <property type="molecule type" value="Genomic_DNA"/>
</dbReference>
<evidence type="ECO:0000313" key="4">
    <source>
        <dbReference type="Proteomes" id="UP001426770"/>
    </source>
</evidence>
<organism evidence="3 4">
    <name type="scientific">Demequina sediminis</name>
    <dbReference type="NCBI Taxonomy" id="1930058"/>
    <lineage>
        <taxon>Bacteria</taxon>
        <taxon>Bacillati</taxon>
        <taxon>Actinomycetota</taxon>
        <taxon>Actinomycetes</taxon>
        <taxon>Micrococcales</taxon>
        <taxon>Demequinaceae</taxon>
        <taxon>Demequina</taxon>
    </lineage>
</organism>
<dbReference type="RefSeq" id="WP_286215219.1">
    <property type="nucleotide sequence ID" value="NZ_AP027736.1"/>
</dbReference>
<evidence type="ECO:0000256" key="2">
    <source>
        <dbReference type="SAM" id="Phobius"/>
    </source>
</evidence>
<sequence length="373" mass="39059">MEQREDAVAWAAPAPVEGAPPAPPMPPPAAVPPMASAPYSGASPAAPPPPAYAPQPAFATPTFASWQPGFMPLRPLNFGDLLALPFKAMRFNRGVIVGGPLLLTLGATVLMSAAMWLLFTDPSLGLLDPFSQFNSISPTTVVVIVVAVIAALLADVFSSAIVAPGVARGALGEKIRIAEAWKVLRPRIGSLLLLYLFATLSLLVVIGIAIAPFFIAAATEEPGLIALGVVLLVLVAFPTGVIITTVGGIARPIVVLEKRGAVAAIRRTIGLLRGRFWWALLVVFVAAALIGLVSGVLQQVGSFGAVIVSLFAPDNMVLLGIAFFLITGLSLVVSYVLTYSYLGSLFTLLMIDLRIRHEGFDLTLAQAAEARRA</sequence>
<comment type="caution">
    <text evidence="3">The sequence shown here is derived from an EMBL/GenBank/DDBJ whole genome shotgun (WGS) entry which is preliminary data.</text>
</comment>
<protein>
    <recommendedName>
        <fullName evidence="5">Glycerophosphoryl diester phosphodiesterase membrane domain-containing protein</fullName>
    </recommendedName>
</protein>
<feature type="transmembrane region" description="Helical" evidence="2">
    <location>
        <begin position="95"/>
        <end position="119"/>
    </location>
</feature>
<evidence type="ECO:0000313" key="3">
    <source>
        <dbReference type="EMBL" id="GAA5519701.1"/>
    </source>
</evidence>
<evidence type="ECO:0000256" key="1">
    <source>
        <dbReference type="SAM" id="MobiDB-lite"/>
    </source>
</evidence>
<accession>A0ABP9WKU4</accession>
<dbReference type="Proteomes" id="UP001426770">
    <property type="component" value="Unassembled WGS sequence"/>
</dbReference>
<keyword evidence="4" id="KW-1185">Reference proteome</keyword>
<feature type="transmembrane region" description="Helical" evidence="2">
    <location>
        <begin position="276"/>
        <end position="297"/>
    </location>
</feature>
<feature type="transmembrane region" description="Helical" evidence="2">
    <location>
        <begin position="139"/>
        <end position="171"/>
    </location>
</feature>
<feature type="transmembrane region" description="Helical" evidence="2">
    <location>
        <begin position="192"/>
        <end position="218"/>
    </location>
</feature>
<keyword evidence="2" id="KW-0472">Membrane</keyword>
<evidence type="ECO:0008006" key="5">
    <source>
        <dbReference type="Google" id="ProtNLM"/>
    </source>
</evidence>
<feature type="compositionally biased region" description="Low complexity" evidence="1">
    <location>
        <begin position="8"/>
        <end position="17"/>
    </location>
</feature>
<feature type="transmembrane region" description="Helical" evidence="2">
    <location>
        <begin position="224"/>
        <end position="250"/>
    </location>
</feature>
<name>A0ABP9WKU4_9MICO</name>
<keyword evidence="2" id="KW-1133">Transmembrane helix</keyword>
<feature type="region of interest" description="Disordered" evidence="1">
    <location>
        <begin position="1"/>
        <end position="40"/>
    </location>
</feature>
<proteinExistence type="predicted"/>
<keyword evidence="2" id="KW-0812">Transmembrane</keyword>
<feature type="compositionally biased region" description="Pro residues" evidence="1">
    <location>
        <begin position="18"/>
        <end position="31"/>
    </location>
</feature>
<gene>
    <name evidence="3" type="ORF">Lsed01_02154</name>
</gene>
<reference evidence="3 4" key="1">
    <citation type="submission" date="2024-02" db="EMBL/GenBank/DDBJ databases">
        <title>Lysinimicrobium sediminis NBRC 112286.</title>
        <authorList>
            <person name="Ichikawa N."/>
            <person name="Katano-Makiyama Y."/>
            <person name="Hidaka K."/>
        </authorList>
    </citation>
    <scope>NUCLEOTIDE SEQUENCE [LARGE SCALE GENOMIC DNA]</scope>
    <source>
        <strain evidence="3 4">NBRC 112286</strain>
    </source>
</reference>